<dbReference type="Pfam" id="PF00392">
    <property type="entry name" value="GntR"/>
    <property type="match status" value="1"/>
</dbReference>
<dbReference type="GO" id="GO:0030170">
    <property type="term" value="F:pyridoxal phosphate binding"/>
    <property type="evidence" value="ECO:0007669"/>
    <property type="project" value="InterPro"/>
</dbReference>
<dbReference type="InterPro" id="IPR015424">
    <property type="entry name" value="PyrdxlP-dep_Trfase"/>
</dbReference>
<dbReference type="InterPro" id="IPR051446">
    <property type="entry name" value="HTH_trans_reg/aminotransferase"/>
</dbReference>
<dbReference type="InterPro" id="IPR000524">
    <property type="entry name" value="Tscrpt_reg_HTH_GntR"/>
</dbReference>
<dbReference type="InterPro" id="IPR015422">
    <property type="entry name" value="PyrdxlP-dep_Trfase_small"/>
</dbReference>
<evidence type="ECO:0000256" key="2">
    <source>
        <dbReference type="ARBA" id="ARBA00022898"/>
    </source>
</evidence>
<dbReference type="Gene3D" id="3.40.640.10">
    <property type="entry name" value="Type I PLP-dependent aspartate aminotransferase-like (Major domain)"/>
    <property type="match status" value="1"/>
</dbReference>
<feature type="domain" description="HTH gntR-type" evidence="6">
    <location>
        <begin position="30"/>
        <end position="98"/>
    </location>
</feature>
<accession>A0A0N8QE17</accession>
<evidence type="ECO:0000313" key="7">
    <source>
        <dbReference type="EMBL" id="KPW21142.1"/>
    </source>
</evidence>
<dbReference type="PANTHER" id="PTHR46577">
    <property type="entry name" value="HTH-TYPE TRANSCRIPTIONAL REGULATORY PROTEIN GABR"/>
    <property type="match status" value="1"/>
</dbReference>
<dbReference type="Gene3D" id="1.10.10.10">
    <property type="entry name" value="Winged helix-like DNA-binding domain superfamily/Winged helix DNA-binding domain"/>
    <property type="match status" value="1"/>
</dbReference>
<evidence type="ECO:0000259" key="6">
    <source>
        <dbReference type="PROSITE" id="PS50949"/>
    </source>
</evidence>
<protein>
    <submittedName>
        <fullName evidence="7">Transcriptional regulator, GntR family</fullName>
    </submittedName>
</protein>
<proteinExistence type="inferred from homology"/>
<keyword evidence="5" id="KW-0804">Transcription</keyword>
<dbReference type="InterPro" id="IPR036388">
    <property type="entry name" value="WH-like_DNA-bd_sf"/>
</dbReference>
<dbReference type="CDD" id="cd07377">
    <property type="entry name" value="WHTH_GntR"/>
    <property type="match status" value="1"/>
</dbReference>
<dbReference type="PANTHER" id="PTHR46577:SF2">
    <property type="entry name" value="TRANSCRIPTIONAL REGULATORY PROTEIN"/>
    <property type="match status" value="1"/>
</dbReference>
<evidence type="ECO:0000256" key="1">
    <source>
        <dbReference type="ARBA" id="ARBA00005384"/>
    </source>
</evidence>
<keyword evidence="2" id="KW-0663">Pyridoxal phosphate</keyword>
<evidence type="ECO:0000313" key="8">
    <source>
        <dbReference type="Proteomes" id="UP000050297"/>
    </source>
</evidence>
<dbReference type="PROSITE" id="PS50949">
    <property type="entry name" value="HTH_GNTR"/>
    <property type="match status" value="1"/>
</dbReference>
<sequence>MALTHPTSAHSRQALQLTVRVFFLSVCRVLMSVDALYDSLKQRLESGEWLAGQRMPSIRKLALTAEASYHDAVSAYARLVSEGVLSASPGRGYFVSSHVTHVDNVREIECMSADPLFRLLQAGPHYTKLGCGWLPPAWRDTELLAKAIRRTARLEQSSLAEYGDISGYLPMRKQLCVHLKRLTRIDIRPSQILTTLGATQGLDLVARLLIKPGDHVFVDEPGNGNLIRLIQLAGGHVVGIKRTQDGTDIAEMESYLAKHTVKAFFCNSTFHNPTGSNISPHNAFKVLRLAVEHEFFVVEDDVYGDFSPTVRQTFAELDNLDRVIYVGSFSKCLSASLRVGYIACSQELIEPLTRLKLLTCVAVPAFCERFVNTILADGTYARHMQDVQQRLISQQVQTQRALRARGWQFDIAPQGGMFIWAYHSDIPNLEPFIKKLEQHKILLMPGSAFSVSRDYQRFARINCTHFSEAIEERFSV</sequence>
<organism evidence="7 8">
    <name type="scientific">Pseudomonas syringae pv. aceris</name>
    <dbReference type="NCBI Taxonomy" id="199198"/>
    <lineage>
        <taxon>Bacteria</taxon>
        <taxon>Pseudomonadati</taxon>
        <taxon>Pseudomonadota</taxon>
        <taxon>Gammaproteobacteria</taxon>
        <taxon>Pseudomonadales</taxon>
        <taxon>Pseudomonadaceae</taxon>
        <taxon>Pseudomonas</taxon>
        <taxon>Pseudomonas syringae</taxon>
    </lineage>
</organism>
<comment type="caution">
    <text evidence="7">The sequence shown here is derived from an EMBL/GenBank/DDBJ whole genome shotgun (WGS) entry which is preliminary data.</text>
</comment>
<reference evidence="7 8" key="1">
    <citation type="submission" date="2015-09" db="EMBL/GenBank/DDBJ databases">
        <title>Genome announcement of multiple Pseudomonas syringae strains.</title>
        <authorList>
            <person name="Thakur S."/>
            <person name="Wang P.W."/>
            <person name="Gong Y."/>
            <person name="Weir B.S."/>
            <person name="Guttman D.S."/>
        </authorList>
    </citation>
    <scope>NUCLEOTIDE SEQUENCE [LARGE SCALE GENOMIC DNA]</scope>
    <source>
        <strain evidence="7 8">ICMP2802</strain>
    </source>
</reference>
<dbReference type="InterPro" id="IPR004839">
    <property type="entry name" value="Aminotransferase_I/II_large"/>
</dbReference>
<dbReference type="AlphaFoldDB" id="A0A0N8QE17"/>
<dbReference type="SMART" id="SM00345">
    <property type="entry name" value="HTH_GNTR"/>
    <property type="match status" value="1"/>
</dbReference>
<dbReference type="EMBL" id="LJPM01000228">
    <property type="protein sequence ID" value="KPW21142.1"/>
    <property type="molecule type" value="Genomic_DNA"/>
</dbReference>
<dbReference type="Pfam" id="PF00155">
    <property type="entry name" value="Aminotran_1_2"/>
    <property type="match status" value="1"/>
</dbReference>
<dbReference type="Gene3D" id="3.90.1150.10">
    <property type="entry name" value="Aspartate Aminotransferase, domain 1"/>
    <property type="match status" value="1"/>
</dbReference>
<gene>
    <name evidence="7" type="ORF">ALO91_04700</name>
</gene>
<dbReference type="SUPFAM" id="SSF53383">
    <property type="entry name" value="PLP-dependent transferases"/>
    <property type="match status" value="1"/>
</dbReference>
<dbReference type="SUPFAM" id="SSF46785">
    <property type="entry name" value="Winged helix' DNA-binding domain"/>
    <property type="match status" value="1"/>
</dbReference>
<keyword evidence="4" id="KW-0238">DNA-binding</keyword>
<dbReference type="InterPro" id="IPR015421">
    <property type="entry name" value="PyrdxlP-dep_Trfase_major"/>
</dbReference>
<dbReference type="GO" id="GO:0003700">
    <property type="term" value="F:DNA-binding transcription factor activity"/>
    <property type="evidence" value="ECO:0007669"/>
    <property type="project" value="InterPro"/>
</dbReference>
<dbReference type="Proteomes" id="UP000050297">
    <property type="component" value="Unassembled WGS sequence"/>
</dbReference>
<name>A0A0N8QE17_PSESX</name>
<evidence type="ECO:0000256" key="3">
    <source>
        <dbReference type="ARBA" id="ARBA00023015"/>
    </source>
</evidence>
<dbReference type="CDD" id="cd00609">
    <property type="entry name" value="AAT_like"/>
    <property type="match status" value="1"/>
</dbReference>
<evidence type="ECO:0000256" key="4">
    <source>
        <dbReference type="ARBA" id="ARBA00023125"/>
    </source>
</evidence>
<dbReference type="InterPro" id="IPR036390">
    <property type="entry name" value="WH_DNA-bd_sf"/>
</dbReference>
<evidence type="ECO:0000256" key="5">
    <source>
        <dbReference type="ARBA" id="ARBA00023163"/>
    </source>
</evidence>
<dbReference type="PATRIC" id="fig|199198.5.peg.1246"/>
<comment type="similarity">
    <text evidence="1">In the C-terminal section; belongs to the class-I pyridoxal-phosphate-dependent aminotransferase family.</text>
</comment>
<keyword evidence="3" id="KW-0805">Transcription regulation</keyword>
<dbReference type="GO" id="GO:0003677">
    <property type="term" value="F:DNA binding"/>
    <property type="evidence" value="ECO:0007669"/>
    <property type="project" value="UniProtKB-KW"/>
</dbReference>